<organism evidence="5 6">
    <name type="scientific">Tritrichomonas musculus</name>
    <dbReference type="NCBI Taxonomy" id="1915356"/>
    <lineage>
        <taxon>Eukaryota</taxon>
        <taxon>Metamonada</taxon>
        <taxon>Parabasalia</taxon>
        <taxon>Tritrichomonadida</taxon>
        <taxon>Tritrichomonadidae</taxon>
        <taxon>Tritrichomonas</taxon>
    </lineage>
</organism>
<dbReference type="EMBL" id="JAPFFF010000005">
    <property type="protein sequence ID" value="KAK8889932.1"/>
    <property type="molecule type" value="Genomic_DNA"/>
</dbReference>
<keyword evidence="3" id="KW-0833">Ubl conjugation pathway</keyword>
<keyword evidence="2" id="KW-0677">Repeat</keyword>
<dbReference type="SMART" id="SM00710">
    <property type="entry name" value="PbH1"/>
    <property type="match status" value="13"/>
</dbReference>
<dbReference type="InterPro" id="IPR022441">
    <property type="entry name" value="Para_beta_helix_rpt-2"/>
</dbReference>
<sequence length="742" mass="77919">MSSPMNESTCFNLFLQSSQLTVPELVNGACPGIPSLEVKRATSENQPKVPTTYTVSPNTENPISAAIEKAQEGSTIFVRTGRYEDPITINKSVKLVAQGKVVICATGGEATVSILKGEVSFTGFSIKQKKSRARGAFLVNGGSLTLNNCKVSSVASSTITVKNDSVVDIKDSVIKARGGNAVTATQQSQINCEKTCFCKCKLTALSLRSSTLGTVKQCVLFENSQTGISVTDQSQVSIDSCLLINCSIEIASTGETNIVKGTTIDKTFGSVGISLSQSTQGFLYRNNLKGCAIDLRGDTKTKLYSNKYTAGSLIASNQTTVESEDETFEGETPAAIGVHDAAQIVLKNTKMNDLSGIGIITYDSSKITATSLTIIGAGQQGIICHSGGELELQTATIQQTVEDGILIQDGNVTAKNLTIQKSKTNGFSISDSSNCSLTNCSFIDNAHCGLIVNHTTLSIDNIIVTGNGYSGVHSIGSRFKISNSTISNNRKGGVISAENSKLIVEKSQLENNGWAGLLTENGSKIKATSTSLLTNNVGVVNMGKVTLVNCKVFSHSTIALQSLGKLKVKESNLASNGSAIVAGTTSARVIVSNSTFTGNALNIEVTNGASLEMTESKLNQTSGSSALNITGQATASIKNSNITDSKNVGLFVDGRIDLEDSTIANSGKIALLCAEKSTGSIKNNTFNGNGQCGIQLGGGSCNIQSNSIQNFTQFGIYIKPESKASVENNTISNNRLANIWKE</sequence>
<name>A0ABR2KGI4_9EUKA</name>
<dbReference type="InterPro" id="IPR051550">
    <property type="entry name" value="SCF-Subunits/Alg-Epimerases"/>
</dbReference>
<dbReference type="Proteomes" id="UP001470230">
    <property type="component" value="Unassembled WGS sequence"/>
</dbReference>
<feature type="domain" description="Right handed beta helix" evidence="4">
    <location>
        <begin position="425"/>
        <end position="556"/>
    </location>
</feature>
<dbReference type="InterPro" id="IPR012334">
    <property type="entry name" value="Pectin_lyas_fold"/>
</dbReference>
<dbReference type="PANTHER" id="PTHR22990:SF15">
    <property type="entry name" value="F-BOX ONLY PROTEIN 10"/>
    <property type="match status" value="1"/>
</dbReference>
<evidence type="ECO:0000313" key="6">
    <source>
        <dbReference type="Proteomes" id="UP001470230"/>
    </source>
</evidence>
<feature type="domain" description="Right handed beta helix" evidence="4">
    <location>
        <begin position="626"/>
        <end position="735"/>
    </location>
</feature>
<accession>A0ABR2KGI4</accession>
<dbReference type="Gene3D" id="2.160.20.10">
    <property type="entry name" value="Single-stranded right-handed beta-helix, Pectin lyase-like"/>
    <property type="match status" value="3"/>
</dbReference>
<gene>
    <name evidence="5" type="ORF">M9Y10_034688</name>
</gene>
<evidence type="ECO:0000259" key="4">
    <source>
        <dbReference type="Pfam" id="PF13229"/>
    </source>
</evidence>
<dbReference type="InterPro" id="IPR011050">
    <property type="entry name" value="Pectin_lyase_fold/virulence"/>
</dbReference>
<dbReference type="NCBIfam" id="TIGR03804">
    <property type="entry name" value="para_beta_helix"/>
    <property type="match status" value="1"/>
</dbReference>
<dbReference type="Pfam" id="PF13229">
    <property type="entry name" value="Beta_helix"/>
    <property type="match status" value="3"/>
</dbReference>
<dbReference type="InterPro" id="IPR006626">
    <property type="entry name" value="PbH1"/>
</dbReference>
<evidence type="ECO:0000256" key="1">
    <source>
        <dbReference type="ARBA" id="ARBA00004906"/>
    </source>
</evidence>
<dbReference type="PANTHER" id="PTHR22990">
    <property type="entry name" value="F-BOX ONLY PROTEIN"/>
    <property type="match status" value="1"/>
</dbReference>
<evidence type="ECO:0000256" key="3">
    <source>
        <dbReference type="ARBA" id="ARBA00022786"/>
    </source>
</evidence>
<protein>
    <submittedName>
        <fullName evidence="5">Protein ubiquitination</fullName>
    </submittedName>
</protein>
<evidence type="ECO:0000256" key="2">
    <source>
        <dbReference type="ARBA" id="ARBA00022737"/>
    </source>
</evidence>
<comment type="pathway">
    <text evidence="1">Protein modification; protein ubiquitination.</text>
</comment>
<dbReference type="SUPFAM" id="SSF51126">
    <property type="entry name" value="Pectin lyase-like"/>
    <property type="match status" value="3"/>
</dbReference>
<comment type="caution">
    <text evidence="5">The sequence shown here is derived from an EMBL/GenBank/DDBJ whole genome shotgun (WGS) entry which is preliminary data.</text>
</comment>
<keyword evidence="6" id="KW-1185">Reference proteome</keyword>
<evidence type="ECO:0000313" key="5">
    <source>
        <dbReference type="EMBL" id="KAK8889932.1"/>
    </source>
</evidence>
<reference evidence="5 6" key="1">
    <citation type="submission" date="2024-04" db="EMBL/GenBank/DDBJ databases">
        <title>Tritrichomonas musculus Genome.</title>
        <authorList>
            <person name="Alves-Ferreira E."/>
            <person name="Grigg M."/>
            <person name="Lorenzi H."/>
            <person name="Galac M."/>
        </authorList>
    </citation>
    <scope>NUCLEOTIDE SEQUENCE [LARGE SCALE GENOMIC DNA]</scope>
    <source>
        <strain evidence="5 6">EAF2021</strain>
    </source>
</reference>
<proteinExistence type="predicted"/>
<dbReference type="InterPro" id="IPR039448">
    <property type="entry name" value="Beta_helix"/>
</dbReference>
<feature type="domain" description="Right handed beta helix" evidence="4">
    <location>
        <begin position="134"/>
        <end position="264"/>
    </location>
</feature>